<evidence type="ECO:0000256" key="1">
    <source>
        <dbReference type="SAM" id="MobiDB-lite"/>
    </source>
</evidence>
<evidence type="ECO:0000313" key="2">
    <source>
        <dbReference type="EMBL" id="SHN04586.1"/>
    </source>
</evidence>
<protein>
    <submittedName>
        <fullName evidence="2">Uncharacterized protein</fullName>
    </submittedName>
</protein>
<dbReference type="AlphaFoldDB" id="A0A1M7NL38"/>
<dbReference type="Proteomes" id="UP000190235">
    <property type="component" value="Chromosome I"/>
</dbReference>
<proteinExistence type="predicted"/>
<gene>
    <name evidence="2" type="ORF">SAMN05878281_3251</name>
</gene>
<sequence>MEKEEKYMETKKAKITRSDDKTILLLELDENLEIVVTEDNPNNIKTAFNKLIIELKKGLFEFELEDDKDDLYNNICSEYLNQLNSEMISVFEELEDYELLDLEEKVEKDDNEGEQEEEDDLL</sequence>
<organism evidence="2 3">
    <name type="scientific">Salegentibacter salegens</name>
    <dbReference type="NCBI Taxonomy" id="143223"/>
    <lineage>
        <taxon>Bacteria</taxon>
        <taxon>Pseudomonadati</taxon>
        <taxon>Bacteroidota</taxon>
        <taxon>Flavobacteriia</taxon>
        <taxon>Flavobacteriales</taxon>
        <taxon>Flavobacteriaceae</taxon>
        <taxon>Salegentibacter</taxon>
    </lineage>
</organism>
<name>A0A1M7NL38_9FLAO</name>
<dbReference type="EMBL" id="LT670848">
    <property type="protein sequence ID" value="SHN04586.1"/>
    <property type="molecule type" value="Genomic_DNA"/>
</dbReference>
<accession>A0A1M7NL38</accession>
<feature type="compositionally biased region" description="Acidic residues" evidence="1">
    <location>
        <begin position="109"/>
        <end position="122"/>
    </location>
</feature>
<evidence type="ECO:0000313" key="3">
    <source>
        <dbReference type="Proteomes" id="UP000190235"/>
    </source>
</evidence>
<feature type="region of interest" description="Disordered" evidence="1">
    <location>
        <begin position="103"/>
        <end position="122"/>
    </location>
</feature>
<keyword evidence="3" id="KW-1185">Reference proteome</keyword>
<reference evidence="3" key="1">
    <citation type="submission" date="2016-11" db="EMBL/GenBank/DDBJ databases">
        <authorList>
            <person name="Varghese N."/>
            <person name="Submissions S."/>
        </authorList>
    </citation>
    <scope>NUCLEOTIDE SEQUENCE [LARGE SCALE GENOMIC DNA]</scope>
    <source>
        <strain evidence="3">ACAM 48</strain>
    </source>
</reference>